<keyword evidence="3" id="KW-1003">Cell membrane</keyword>
<evidence type="ECO:0000256" key="2">
    <source>
        <dbReference type="ARBA" id="ARBA00022448"/>
    </source>
</evidence>
<dbReference type="PANTHER" id="PTHR10884">
    <property type="entry name" value="NADH DEHYDROGENASE UBIQUINONE IRON-SULFUR PROTEIN 3"/>
    <property type="match status" value="1"/>
</dbReference>
<comment type="subcellular location">
    <subcellularLocation>
        <location evidence="3">Cell membrane</location>
        <topology evidence="3">Peripheral membrane protein</topology>
        <orientation evidence="3">Cytoplasmic side</orientation>
    </subcellularLocation>
</comment>
<accession>A0A7G9QZH6</accession>
<comment type="subunit">
    <text evidence="3">NDH-1 is composed of 14 different subunits. Subunits NuoB, C, D, E, F, and G constitute the peripheral sector of the complex.</text>
</comment>
<dbReference type="EC" id="7.1.1.-" evidence="3"/>
<dbReference type="SUPFAM" id="SSF143243">
    <property type="entry name" value="Nqo5-like"/>
    <property type="match status" value="1"/>
</dbReference>
<dbReference type="PANTHER" id="PTHR10884:SF14">
    <property type="entry name" value="NADH DEHYDROGENASE [UBIQUINONE] IRON-SULFUR PROTEIN 3, MITOCHONDRIAL"/>
    <property type="match status" value="1"/>
</dbReference>
<feature type="domain" description="NADH:ubiquinone oxidoreductase 30kDa subunit" evidence="5">
    <location>
        <begin position="137"/>
        <end position="258"/>
    </location>
</feature>
<proteinExistence type="inferred from homology"/>
<keyword evidence="3" id="KW-0472">Membrane</keyword>
<dbReference type="InterPro" id="IPR037232">
    <property type="entry name" value="NADH_quin_OxRdtase_su_C/D-like"/>
</dbReference>
<dbReference type="AlphaFoldDB" id="A0A7G9QZH6"/>
<reference evidence="6 7" key="1">
    <citation type="submission" date="2020-08" db="EMBL/GenBank/DDBJ databases">
        <title>Genome sequence of Phycicoccus endophyticus JCM 31784T.</title>
        <authorList>
            <person name="Hyun D.-W."/>
            <person name="Bae J.-W."/>
        </authorList>
    </citation>
    <scope>NUCLEOTIDE SEQUENCE [LARGE SCALE GENOMIC DNA]</scope>
    <source>
        <strain evidence="6 7">JCM 31784</strain>
    </source>
</reference>
<organism evidence="6 7">
    <name type="scientific">Phycicoccus endophyticus</name>
    <dbReference type="NCBI Taxonomy" id="1690220"/>
    <lineage>
        <taxon>Bacteria</taxon>
        <taxon>Bacillati</taxon>
        <taxon>Actinomycetota</taxon>
        <taxon>Actinomycetes</taxon>
        <taxon>Micrococcales</taxon>
        <taxon>Intrasporangiaceae</taxon>
        <taxon>Phycicoccus</taxon>
    </lineage>
</organism>
<keyword evidence="6" id="KW-0560">Oxidoreductase</keyword>
<dbReference type="GO" id="GO:0048038">
    <property type="term" value="F:quinone binding"/>
    <property type="evidence" value="ECO:0007669"/>
    <property type="project" value="UniProtKB-KW"/>
</dbReference>
<comment type="similarity">
    <text evidence="1 3">Belongs to the complex I 30 kDa subunit family.</text>
</comment>
<comment type="function">
    <text evidence="3">NDH-1 shuttles electrons from NADH, via FMN and iron-sulfur (Fe-S) centers, to quinones in the respiratory chain. The immediate electron acceptor for the enzyme in this species is believed to be a menaquinone. Couples the redox reaction to proton translocation (for every two electrons transferred, four hydrogen ions are translocated across the cytoplasmic membrane), and thus conserves the redox energy in a proton gradient.</text>
</comment>
<keyword evidence="3" id="KW-0874">Quinone</keyword>
<keyword evidence="2 3" id="KW-0813">Transport</keyword>
<evidence type="ECO:0000256" key="1">
    <source>
        <dbReference type="ARBA" id="ARBA00007569"/>
    </source>
</evidence>
<evidence type="ECO:0000259" key="5">
    <source>
        <dbReference type="Pfam" id="PF00329"/>
    </source>
</evidence>
<evidence type="ECO:0000256" key="3">
    <source>
        <dbReference type="HAMAP-Rule" id="MF_01357"/>
    </source>
</evidence>
<dbReference type="InterPro" id="IPR010218">
    <property type="entry name" value="NADH_DH_suC"/>
</dbReference>
<dbReference type="Proteomes" id="UP000515976">
    <property type="component" value="Chromosome"/>
</dbReference>
<comment type="catalytic activity">
    <reaction evidence="3">
        <text>a quinone + NADH + 5 H(+)(in) = a quinol + NAD(+) + 4 H(+)(out)</text>
        <dbReference type="Rhea" id="RHEA:57888"/>
        <dbReference type="ChEBI" id="CHEBI:15378"/>
        <dbReference type="ChEBI" id="CHEBI:24646"/>
        <dbReference type="ChEBI" id="CHEBI:57540"/>
        <dbReference type="ChEBI" id="CHEBI:57945"/>
        <dbReference type="ChEBI" id="CHEBI:132124"/>
    </reaction>
</comment>
<dbReference type="GO" id="GO:0008137">
    <property type="term" value="F:NADH dehydrogenase (ubiquinone) activity"/>
    <property type="evidence" value="ECO:0007669"/>
    <property type="project" value="InterPro"/>
</dbReference>
<keyword evidence="7" id="KW-1185">Reference proteome</keyword>
<dbReference type="InterPro" id="IPR001268">
    <property type="entry name" value="NADH_UbQ_OxRdtase_30kDa_su"/>
</dbReference>
<feature type="region of interest" description="Disordered" evidence="4">
    <location>
        <begin position="256"/>
        <end position="278"/>
    </location>
</feature>
<evidence type="ECO:0000256" key="4">
    <source>
        <dbReference type="SAM" id="MobiDB-lite"/>
    </source>
</evidence>
<protein>
    <recommendedName>
        <fullName evidence="3">NADH-quinone oxidoreductase subunit C</fullName>
        <ecNumber evidence="3">7.1.1.-</ecNumber>
    </recommendedName>
    <alternativeName>
        <fullName evidence="3">NADH dehydrogenase I subunit C</fullName>
    </alternativeName>
    <alternativeName>
        <fullName evidence="3">NDH-1 subunit C</fullName>
    </alternativeName>
</protein>
<evidence type="ECO:0000313" key="7">
    <source>
        <dbReference type="Proteomes" id="UP000515976"/>
    </source>
</evidence>
<dbReference type="KEGG" id="pei:H9L10_10645"/>
<sequence>MSDDETTDPKHLESGEGAPVPDKAADTPATRTDDDPRSADLAQHTGGGRVPELSAADAEPVQIGERRGMFGATRGQDTTGYGGLVTPTLMPGASPRPYGSFFDEVADTLAVALADGTGYESAVERVVVDRGEMTLFVRREHLLEVAHALRDHPGLRFEMCLGVSGVHYPGEAGRELHAAYPLLSITHGSRRIRVEVTCPDSDPHIPSVVEVWPGNDWHERETWDMFGIEFDGHPALTRVLMPDDWPGHPQRKDYPLGGIPVEYKGGTVPPPDERRAYT</sequence>
<dbReference type="GO" id="GO:0005886">
    <property type="term" value="C:plasma membrane"/>
    <property type="evidence" value="ECO:0007669"/>
    <property type="project" value="UniProtKB-SubCell"/>
</dbReference>
<feature type="region of interest" description="Disordered" evidence="4">
    <location>
        <begin position="1"/>
        <end position="62"/>
    </location>
</feature>
<gene>
    <name evidence="3" type="primary">nuoC</name>
    <name evidence="6" type="ORF">H9L10_10645</name>
</gene>
<evidence type="ECO:0000313" key="6">
    <source>
        <dbReference type="EMBL" id="QNN48751.1"/>
    </source>
</evidence>
<dbReference type="NCBIfam" id="NF005856">
    <property type="entry name" value="PRK07785.1"/>
    <property type="match status" value="1"/>
</dbReference>
<dbReference type="HAMAP" id="MF_01357">
    <property type="entry name" value="NDH1_NuoC"/>
    <property type="match status" value="1"/>
</dbReference>
<dbReference type="EMBL" id="CP060712">
    <property type="protein sequence ID" value="QNN48751.1"/>
    <property type="molecule type" value="Genomic_DNA"/>
</dbReference>
<dbReference type="Gene3D" id="3.30.460.80">
    <property type="entry name" value="NADH:ubiquinone oxidoreductase, 30kDa subunit"/>
    <property type="match status" value="1"/>
</dbReference>
<dbReference type="GO" id="GO:0050136">
    <property type="term" value="F:NADH dehydrogenase (quinone) (non-electrogenic) activity"/>
    <property type="evidence" value="ECO:0007669"/>
    <property type="project" value="UniProtKB-UniRule"/>
</dbReference>
<dbReference type="RefSeq" id="WP_166100205.1">
    <property type="nucleotide sequence ID" value="NZ_BMMY01000003.1"/>
</dbReference>
<dbReference type="NCBIfam" id="TIGR01961">
    <property type="entry name" value="NuoC_fam"/>
    <property type="match status" value="1"/>
</dbReference>
<dbReference type="Pfam" id="PF00329">
    <property type="entry name" value="Complex1_30kDa"/>
    <property type="match status" value="1"/>
</dbReference>
<keyword evidence="3" id="KW-0520">NAD</keyword>
<name>A0A7G9QZH6_9MICO</name>
<keyword evidence="3" id="KW-1278">Translocase</keyword>